<name>A0ABQ1YUI2_9BACL</name>
<dbReference type="SMART" id="SM00347">
    <property type="entry name" value="HTH_MARR"/>
    <property type="match status" value="1"/>
</dbReference>
<dbReference type="Proteomes" id="UP000659344">
    <property type="component" value="Unassembled WGS sequence"/>
</dbReference>
<protein>
    <submittedName>
        <fullName evidence="2">MarR family transcriptional regulator</fullName>
    </submittedName>
</protein>
<dbReference type="InterPro" id="IPR036388">
    <property type="entry name" value="WH-like_DNA-bd_sf"/>
</dbReference>
<evidence type="ECO:0000259" key="1">
    <source>
        <dbReference type="PROSITE" id="PS50995"/>
    </source>
</evidence>
<accession>A0ABQ1YUI2</accession>
<proteinExistence type="predicted"/>
<dbReference type="PROSITE" id="PS50995">
    <property type="entry name" value="HTH_MARR_2"/>
    <property type="match status" value="1"/>
</dbReference>
<dbReference type="InterPro" id="IPR036390">
    <property type="entry name" value="WH_DNA-bd_sf"/>
</dbReference>
<dbReference type="SUPFAM" id="SSF46785">
    <property type="entry name" value="Winged helix' DNA-binding domain"/>
    <property type="match status" value="1"/>
</dbReference>
<dbReference type="Gene3D" id="1.10.10.10">
    <property type="entry name" value="Winged helix-like DNA-binding domain superfamily/Winged helix DNA-binding domain"/>
    <property type="match status" value="1"/>
</dbReference>
<sequence length="154" mass="17822">MKNNVETEQQQIELFGGIFLLANKLQTIGDSYLKEVTTKQWFLMMIVEQFGDYHPTLSEVAKEVGSSRQNLKQIALKLQDKGLLIIEKDTKDSRILRLSLSEKSREFWGKRAEQDKDFIMGLFHELSPDEIGAMWSGFHKLYANICKLGEKYSE</sequence>
<keyword evidence="3" id="KW-1185">Reference proteome</keyword>
<organism evidence="2 3">
    <name type="scientific">Paenibacillus segetis</name>
    <dbReference type="NCBI Taxonomy" id="1325360"/>
    <lineage>
        <taxon>Bacteria</taxon>
        <taxon>Bacillati</taxon>
        <taxon>Bacillota</taxon>
        <taxon>Bacilli</taxon>
        <taxon>Bacillales</taxon>
        <taxon>Paenibacillaceae</taxon>
        <taxon>Paenibacillus</taxon>
    </lineage>
</organism>
<gene>
    <name evidence="2" type="ORF">GCM10008013_44230</name>
</gene>
<reference evidence="3" key="1">
    <citation type="journal article" date="2019" name="Int. J. Syst. Evol. Microbiol.">
        <title>The Global Catalogue of Microorganisms (GCM) 10K type strain sequencing project: providing services to taxonomists for standard genome sequencing and annotation.</title>
        <authorList>
            <consortium name="The Broad Institute Genomics Platform"/>
            <consortium name="The Broad Institute Genome Sequencing Center for Infectious Disease"/>
            <person name="Wu L."/>
            <person name="Ma J."/>
        </authorList>
    </citation>
    <scope>NUCLEOTIDE SEQUENCE [LARGE SCALE GENOMIC DNA]</scope>
    <source>
        <strain evidence="3">CGMCC 1.12769</strain>
    </source>
</reference>
<dbReference type="InterPro" id="IPR000835">
    <property type="entry name" value="HTH_MarR-typ"/>
</dbReference>
<feature type="domain" description="HTH marR-type" evidence="1">
    <location>
        <begin position="11"/>
        <end position="143"/>
    </location>
</feature>
<evidence type="ECO:0000313" key="3">
    <source>
        <dbReference type="Proteomes" id="UP000659344"/>
    </source>
</evidence>
<evidence type="ECO:0000313" key="2">
    <source>
        <dbReference type="EMBL" id="GGH37008.1"/>
    </source>
</evidence>
<comment type="caution">
    <text evidence="2">The sequence shown here is derived from an EMBL/GenBank/DDBJ whole genome shotgun (WGS) entry which is preliminary data.</text>
</comment>
<dbReference type="EMBL" id="BMFT01000004">
    <property type="protein sequence ID" value="GGH37008.1"/>
    <property type="molecule type" value="Genomic_DNA"/>
</dbReference>
<dbReference type="RefSeq" id="WP_188542050.1">
    <property type="nucleotide sequence ID" value="NZ_BMFT01000004.1"/>
</dbReference>